<evidence type="ECO:0000313" key="8">
    <source>
        <dbReference type="Proteomes" id="UP000321379"/>
    </source>
</evidence>
<evidence type="ECO:0000313" key="7">
    <source>
        <dbReference type="EMBL" id="TXN29824.1"/>
    </source>
</evidence>
<dbReference type="Pfam" id="PF16875">
    <property type="entry name" value="Glyco_hydro_36N"/>
    <property type="match status" value="1"/>
</dbReference>
<accession>A0A5C8UPK4</accession>
<feature type="domain" description="Glycosyl hydrolase family 36 N-terminal" evidence="6">
    <location>
        <begin position="30"/>
        <end position="254"/>
    </location>
</feature>
<feature type="domain" description="Glycosyl hydrolase family 36 C-terminal" evidence="5">
    <location>
        <begin position="617"/>
        <end position="693"/>
    </location>
</feature>
<evidence type="ECO:0000259" key="5">
    <source>
        <dbReference type="Pfam" id="PF16874"/>
    </source>
</evidence>
<evidence type="ECO:0000256" key="1">
    <source>
        <dbReference type="ARBA" id="ARBA00001255"/>
    </source>
</evidence>
<dbReference type="Gene3D" id="2.70.98.60">
    <property type="entry name" value="alpha-galactosidase from lactobacil brevis"/>
    <property type="match status" value="1"/>
</dbReference>
<dbReference type="InterPro" id="IPR031704">
    <property type="entry name" value="Glyco_hydro_36_N"/>
</dbReference>
<dbReference type="Pfam" id="PF02065">
    <property type="entry name" value="Melibiase"/>
    <property type="match status" value="1"/>
</dbReference>
<dbReference type="Gene3D" id="2.60.40.1180">
    <property type="entry name" value="Golgi alpha-mannosidase II"/>
    <property type="match status" value="1"/>
</dbReference>
<proteinExistence type="predicted"/>
<dbReference type="RefSeq" id="WP_147783867.1">
    <property type="nucleotide sequence ID" value="NZ_VRMG01000008.1"/>
</dbReference>
<dbReference type="InterPro" id="IPR013785">
    <property type="entry name" value="Aldolase_TIM"/>
</dbReference>
<dbReference type="PRINTS" id="PR00743">
    <property type="entry name" value="GLHYDRLASE36"/>
</dbReference>
<dbReference type="InterPro" id="IPR031705">
    <property type="entry name" value="Glyco_hydro_36_C"/>
</dbReference>
<dbReference type="PANTHER" id="PTHR43053">
    <property type="entry name" value="GLYCOSIDASE FAMILY 31"/>
    <property type="match status" value="1"/>
</dbReference>
<name>A0A5C8UPK4_9MICO</name>
<comment type="catalytic activity">
    <reaction evidence="1">
        <text>Hydrolysis of terminal, non-reducing alpha-D-galactose residues in alpha-D-galactosides, including galactose oligosaccharides, galactomannans and galactolipids.</text>
        <dbReference type="EC" id="3.2.1.22"/>
    </reaction>
</comment>
<comment type="caution">
    <text evidence="7">The sequence shown here is derived from an EMBL/GenBank/DDBJ whole genome shotgun (WGS) entry which is preliminary data.</text>
</comment>
<dbReference type="InterPro" id="IPR038417">
    <property type="entry name" value="Alpga-gal_N_sf"/>
</dbReference>
<dbReference type="EMBL" id="VRMG01000008">
    <property type="protein sequence ID" value="TXN29824.1"/>
    <property type="molecule type" value="Genomic_DNA"/>
</dbReference>
<dbReference type="Proteomes" id="UP000321379">
    <property type="component" value="Unassembled WGS sequence"/>
</dbReference>
<dbReference type="EC" id="3.2.1.22" evidence="2"/>
<keyword evidence="4" id="KW-0326">Glycosidase</keyword>
<dbReference type="CDD" id="cd14791">
    <property type="entry name" value="GH36"/>
    <property type="match status" value="1"/>
</dbReference>
<dbReference type="Pfam" id="PF16874">
    <property type="entry name" value="Glyco_hydro_36C"/>
    <property type="match status" value="1"/>
</dbReference>
<keyword evidence="8" id="KW-1185">Reference proteome</keyword>
<dbReference type="InterPro" id="IPR050985">
    <property type="entry name" value="Alpha-glycosidase_related"/>
</dbReference>
<reference evidence="7 8" key="1">
    <citation type="submission" date="2019-08" db="EMBL/GenBank/DDBJ databases">
        <title>Bacterial whole genome sequence for Glaciihabitans sp. CHu50b-6-2.</title>
        <authorList>
            <person name="Jin L."/>
        </authorList>
    </citation>
    <scope>NUCLEOTIDE SEQUENCE [LARGE SCALE GENOMIC DNA]</scope>
    <source>
        <strain evidence="7 8">CHu50b-6-2</strain>
    </source>
</reference>
<organism evidence="7 8">
    <name type="scientific">Lacisediminihabitans profunda</name>
    <dbReference type="NCBI Taxonomy" id="2594790"/>
    <lineage>
        <taxon>Bacteria</taxon>
        <taxon>Bacillati</taxon>
        <taxon>Actinomycetota</taxon>
        <taxon>Actinomycetes</taxon>
        <taxon>Micrococcales</taxon>
        <taxon>Microbacteriaceae</taxon>
        <taxon>Lacisediminihabitans</taxon>
    </lineage>
</organism>
<dbReference type="Gene3D" id="3.20.20.70">
    <property type="entry name" value="Aldolase class I"/>
    <property type="match status" value="1"/>
</dbReference>
<evidence type="ECO:0000256" key="4">
    <source>
        <dbReference type="ARBA" id="ARBA00023295"/>
    </source>
</evidence>
<keyword evidence="3" id="KW-0378">Hydrolase</keyword>
<dbReference type="GO" id="GO:0016052">
    <property type="term" value="P:carbohydrate catabolic process"/>
    <property type="evidence" value="ECO:0007669"/>
    <property type="project" value="InterPro"/>
</dbReference>
<dbReference type="FunFam" id="3.20.20.70:FF:000118">
    <property type="entry name" value="Alpha-galactosidase"/>
    <property type="match status" value="1"/>
</dbReference>
<evidence type="ECO:0000256" key="3">
    <source>
        <dbReference type="ARBA" id="ARBA00022801"/>
    </source>
</evidence>
<dbReference type="InterPro" id="IPR002252">
    <property type="entry name" value="Glyco_hydro_36"/>
</dbReference>
<dbReference type="InterPro" id="IPR013780">
    <property type="entry name" value="Glyco_hydro_b"/>
</dbReference>
<protein>
    <recommendedName>
        <fullName evidence="2">alpha-galactosidase</fullName>
        <ecNumber evidence="2">3.2.1.22</ecNumber>
    </recommendedName>
</protein>
<dbReference type="SUPFAM" id="SSF51445">
    <property type="entry name" value="(Trans)glycosidases"/>
    <property type="match status" value="1"/>
</dbReference>
<gene>
    <name evidence="7" type="ORF">FVP33_11810</name>
</gene>
<evidence type="ECO:0000259" key="6">
    <source>
        <dbReference type="Pfam" id="PF16875"/>
    </source>
</evidence>
<evidence type="ECO:0000256" key="2">
    <source>
        <dbReference type="ARBA" id="ARBA00012755"/>
    </source>
</evidence>
<sequence>MTQLDTATQKNTLITLVADGVSFQVDVSSGTPAVVHWGRDLGASRGEDLASMTAEGVPQSNIDAPLVPGIWRENARGFLGRPAILGHRRGQDWSQLFTVTSLESSPTSLVVESVDEAAGLRVSVSFRMQPAGVVLISQTVTNVGADAFDLAELTTWLPLPDHAVETLDFTGRWVKERQPQSRPIQSGTWAREVREGRTSHDYTVVQLALTAGAGYQDGSVWSTGLLWSGNTRHLVERLPSGHTSMGAGELLLPGEGILQAGETYEAPTVAATFSSTGIDGMTDRLYRWLRARPEHPTTARPLTLNVWEAVYFDHDLAKLTELVDAASEIGVERFVLDDGWFLGRRHDFAGLGDWVVDPAVWPDGLDPLIDRVTSAGMQFGLWFEGEMVNADSDLYRAHPEWIFQAGGRIPPEGRHQQVLDLGHRGAYEHVLGQVDALLTVYDISYIKWDHNRVLTEAAHLGAAGVRRQTQAIYRLFDELKLRHPGLEIESCASGGGRVDLGMAGHVDRFWTSDCNDALERQYIQRYTQFAIPPELLGSHVGPTHSHTTGRVHSLAFRATTALFGHAGIEWDITEATLEERLALASWSGYYKRKRGLLHSGQVVRVQQPDDTSFVHGVVAHDRSEAIFAYVQLSAARGSSPARFLIPGLDPESRYRVRLVEPAGAALSVQAQTPPWLAGIEASGLALAEIGLRPPILLPENAILIELDRL</sequence>
<dbReference type="AlphaFoldDB" id="A0A5C8UPK4"/>
<dbReference type="PANTHER" id="PTHR43053:SF3">
    <property type="entry name" value="ALPHA-GALACTOSIDASE C-RELATED"/>
    <property type="match status" value="1"/>
</dbReference>
<dbReference type="InterPro" id="IPR017853">
    <property type="entry name" value="GH"/>
</dbReference>
<dbReference type="GO" id="GO:0004557">
    <property type="term" value="F:alpha-galactosidase activity"/>
    <property type="evidence" value="ECO:0007669"/>
    <property type="project" value="UniProtKB-EC"/>
</dbReference>